<proteinExistence type="predicted"/>
<comment type="caution">
    <text evidence="1">The sequence shown here is derived from an EMBL/GenBank/DDBJ whole genome shotgun (WGS) entry which is preliminary data.</text>
</comment>
<sequence length="109" mass="12440">MSQPTHRLTDERLAWLAVRDHFGKVSRKRGVLGVVLLVLGSMRRRSAGGMVNDEQRDAMSDKLGDYAFAVDDAARTLSKDERARLRATGQVPDWFVADVQRRFAELRRR</sequence>
<accession>A0A8J4EHP1</accession>
<organism evidence="1 2">
    <name type="scientific">Actinocatenispora comari</name>
    <dbReference type="NCBI Taxonomy" id="2807577"/>
    <lineage>
        <taxon>Bacteria</taxon>
        <taxon>Bacillati</taxon>
        <taxon>Actinomycetota</taxon>
        <taxon>Actinomycetes</taxon>
        <taxon>Micromonosporales</taxon>
        <taxon>Micromonosporaceae</taxon>
        <taxon>Actinocatenispora</taxon>
    </lineage>
</organism>
<keyword evidence="2" id="KW-1185">Reference proteome</keyword>
<dbReference type="EMBL" id="BOPO01000004">
    <property type="protein sequence ID" value="GIL25222.1"/>
    <property type="molecule type" value="Genomic_DNA"/>
</dbReference>
<evidence type="ECO:0000313" key="2">
    <source>
        <dbReference type="Proteomes" id="UP000614996"/>
    </source>
</evidence>
<reference evidence="2" key="1">
    <citation type="journal article" date="2021" name="Int. J. Syst. Evol. Microbiol.">
        <title>Actinocatenispora comari sp. nov., an endophytic actinomycete isolated from aerial parts of Comarum salesowianum.</title>
        <authorList>
            <person name="Oyunbileg N."/>
            <person name="Iizaka Y."/>
            <person name="Hamada M."/>
            <person name="Davaapurev B.O."/>
            <person name="Fukumoto A."/>
            <person name="Tsetseg B."/>
            <person name="Kato F."/>
            <person name="Tamura T."/>
            <person name="Batkhuu J."/>
            <person name="Anzai Y."/>
        </authorList>
    </citation>
    <scope>NUCLEOTIDE SEQUENCE [LARGE SCALE GENOMIC DNA]</scope>
    <source>
        <strain evidence="2">NUM-2625</strain>
    </source>
</reference>
<name>A0A8J4EHP1_9ACTN</name>
<dbReference type="Proteomes" id="UP000614996">
    <property type="component" value="Unassembled WGS sequence"/>
</dbReference>
<dbReference type="AlphaFoldDB" id="A0A8J4EHP1"/>
<gene>
    <name evidence="1" type="ORF">NUM_04770</name>
</gene>
<protein>
    <submittedName>
        <fullName evidence="1">Uncharacterized protein</fullName>
    </submittedName>
</protein>
<dbReference type="RefSeq" id="WP_207122849.1">
    <property type="nucleotide sequence ID" value="NZ_BOPO01000004.1"/>
</dbReference>
<evidence type="ECO:0000313" key="1">
    <source>
        <dbReference type="EMBL" id="GIL25222.1"/>
    </source>
</evidence>